<dbReference type="STRING" id="117157.SAMN04489717_3649"/>
<dbReference type="RefSeq" id="WP_092654823.1">
    <property type="nucleotide sequence ID" value="NZ_LT629732.1"/>
</dbReference>
<dbReference type="InterPro" id="IPR036761">
    <property type="entry name" value="TTHA0802/YceI-like_sf"/>
</dbReference>
<feature type="domain" description="Lipid/polyisoprenoid-binding YceI-like" evidence="2">
    <location>
        <begin position="16"/>
        <end position="181"/>
    </location>
</feature>
<evidence type="ECO:0000259" key="2">
    <source>
        <dbReference type="SMART" id="SM00867"/>
    </source>
</evidence>
<dbReference type="Gene3D" id="2.40.128.110">
    <property type="entry name" value="Lipid/polyisoprenoid-binding, YceI-like"/>
    <property type="match status" value="1"/>
</dbReference>
<evidence type="ECO:0000313" key="3">
    <source>
        <dbReference type="EMBL" id="SDS72402.1"/>
    </source>
</evidence>
<dbReference type="Proteomes" id="UP000198983">
    <property type="component" value="Chromosome I"/>
</dbReference>
<name>A0A1H1UIT3_9ACTN</name>
<dbReference type="OrthoDB" id="3724977at2"/>
<dbReference type="SMART" id="SM00867">
    <property type="entry name" value="YceI"/>
    <property type="match status" value="1"/>
</dbReference>
<reference evidence="3 4" key="1">
    <citation type="submission" date="2016-10" db="EMBL/GenBank/DDBJ databases">
        <authorList>
            <person name="de Groot N.N."/>
        </authorList>
    </citation>
    <scope>NUCLEOTIDE SEQUENCE [LARGE SCALE GENOMIC DNA]</scope>
    <source>
        <strain evidence="3 4">DSM 22024</strain>
    </source>
</reference>
<sequence>MAASAGQVRLGPDNGHLILRTGRQGVASKVGHDLTIEVADWSAQLDLPADTPADATVTAQINLESLQVREGTGGVKPLTDKDRDEIHGNARRILAVDRHPRATFQSSQVTPTASGTTVTGTLTLHGASAPIELHVREVTPHRYHGTAVVVQSAYGIKPYSAFLGALKLRDEVEVEVDIDLSGAERPTRPS</sequence>
<dbReference type="AlphaFoldDB" id="A0A1H1UIT3"/>
<evidence type="ECO:0000313" key="4">
    <source>
        <dbReference type="Proteomes" id="UP000198983"/>
    </source>
</evidence>
<comment type="similarity">
    <text evidence="1">Belongs to the UPF0312 family.</text>
</comment>
<dbReference type="InterPro" id="IPR007372">
    <property type="entry name" value="Lipid/polyisoprenoid-bd_YceI"/>
</dbReference>
<dbReference type="Pfam" id="PF04264">
    <property type="entry name" value="YceI"/>
    <property type="match status" value="1"/>
</dbReference>
<proteinExistence type="inferred from homology"/>
<dbReference type="EMBL" id="LT629732">
    <property type="protein sequence ID" value="SDS72402.1"/>
    <property type="molecule type" value="Genomic_DNA"/>
</dbReference>
<gene>
    <name evidence="3" type="ORF">SAMN04489717_3649</name>
</gene>
<dbReference type="PANTHER" id="PTHR34406">
    <property type="entry name" value="PROTEIN YCEI"/>
    <property type="match status" value="1"/>
</dbReference>
<evidence type="ECO:0000256" key="1">
    <source>
        <dbReference type="ARBA" id="ARBA00008812"/>
    </source>
</evidence>
<protein>
    <submittedName>
        <fullName evidence="3">Polyisoprenoid-binding protein YceI</fullName>
    </submittedName>
</protein>
<accession>A0A1H1UIT3</accession>
<organism evidence="3 4">
    <name type="scientific">Actinopolymorpha singaporensis</name>
    <dbReference type="NCBI Taxonomy" id="117157"/>
    <lineage>
        <taxon>Bacteria</taxon>
        <taxon>Bacillati</taxon>
        <taxon>Actinomycetota</taxon>
        <taxon>Actinomycetes</taxon>
        <taxon>Propionibacteriales</taxon>
        <taxon>Actinopolymorphaceae</taxon>
        <taxon>Actinopolymorpha</taxon>
    </lineage>
</organism>
<dbReference type="PANTHER" id="PTHR34406:SF1">
    <property type="entry name" value="PROTEIN YCEI"/>
    <property type="match status" value="1"/>
</dbReference>
<keyword evidence="4" id="KW-1185">Reference proteome</keyword>
<dbReference type="SUPFAM" id="SSF101874">
    <property type="entry name" value="YceI-like"/>
    <property type="match status" value="1"/>
</dbReference>